<dbReference type="EMBL" id="JAPUUL010002231">
    <property type="protein sequence ID" value="KAJ8125674.1"/>
    <property type="molecule type" value="Genomic_DNA"/>
</dbReference>
<organism evidence="1 2">
    <name type="scientific">Lasiodiplodia mahajangana</name>
    <dbReference type="NCBI Taxonomy" id="1108764"/>
    <lineage>
        <taxon>Eukaryota</taxon>
        <taxon>Fungi</taxon>
        <taxon>Dikarya</taxon>
        <taxon>Ascomycota</taxon>
        <taxon>Pezizomycotina</taxon>
        <taxon>Dothideomycetes</taxon>
        <taxon>Dothideomycetes incertae sedis</taxon>
        <taxon>Botryosphaeriales</taxon>
        <taxon>Botryosphaeriaceae</taxon>
        <taxon>Lasiodiplodia</taxon>
    </lineage>
</organism>
<protein>
    <submittedName>
        <fullName evidence="1">Uncharacterized protein</fullName>
    </submittedName>
</protein>
<dbReference type="Proteomes" id="UP001153332">
    <property type="component" value="Unassembled WGS sequence"/>
</dbReference>
<proteinExistence type="predicted"/>
<evidence type="ECO:0000313" key="1">
    <source>
        <dbReference type="EMBL" id="KAJ8125674.1"/>
    </source>
</evidence>
<gene>
    <name evidence="1" type="ORF">O1611_g7964</name>
</gene>
<evidence type="ECO:0000313" key="2">
    <source>
        <dbReference type="Proteomes" id="UP001153332"/>
    </source>
</evidence>
<accession>A0ACC2JDY5</accession>
<keyword evidence="2" id="KW-1185">Reference proteome</keyword>
<comment type="caution">
    <text evidence="1">The sequence shown here is derived from an EMBL/GenBank/DDBJ whole genome shotgun (WGS) entry which is preliminary data.</text>
</comment>
<reference evidence="1" key="1">
    <citation type="submission" date="2022-12" db="EMBL/GenBank/DDBJ databases">
        <title>Genome Sequence of Lasiodiplodia mahajangana.</title>
        <authorList>
            <person name="Buettner E."/>
        </authorList>
    </citation>
    <scope>NUCLEOTIDE SEQUENCE</scope>
    <source>
        <strain evidence="1">VT137</strain>
    </source>
</reference>
<sequence length="81" mass="8350">MPNKKSTKYAHQTTTEDPVPLTSLGNTVSGWPRALSTHALTSGSKPISPALLAHSMKGSSTTSSDPSAVLGSSRGSVSRLE</sequence>
<name>A0ACC2JDY5_9PEZI</name>